<reference evidence="2 3" key="1">
    <citation type="submission" date="2017-04" db="EMBL/GenBank/DDBJ databases">
        <title>Genome Sequence of the Model Brown-Rot Fungus Postia placenta SB12.</title>
        <authorList>
            <consortium name="DOE Joint Genome Institute"/>
            <person name="Gaskell J."/>
            <person name="Kersten P."/>
            <person name="Larrondo L.F."/>
            <person name="Canessa P."/>
            <person name="Martinez D."/>
            <person name="Hibbett D."/>
            <person name="Schmoll M."/>
            <person name="Kubicek C.P."/>
            <person name="Martinez A.T."/>
            <person name="Yadav J."/>
            <person name="Master E."/>
            <person name="Magnuson J.K."/>
            <person name="James T."/>
            <person name="Yaver D."/>
            <person name="Berka R."/>
            <person name="Labutti K."/>
            <person name="Lipzen A."/>
            <person name="Aerts A."/>
            <person name="Barry K."/>
            <person name="Henrissat B."/>
            <person name="Blanchette R."/>
            <person name="Grigoriev I."/>
            <person name="Cullen D."/>
        </authorList>
    </citation>
    <scope>NUCLEOTIDE SEQUENCE [LARGE SCALE GENOMIC DNA]</scope>
    <source>
        <strain evidence="2 3">MAD-698-R-SB12</strain>
    </source>
</reference>
<evidence type="ECO:0000313" key="3">
    <source>
        <dbReference type="Proteomes" id="UP000194127"/>
    </source>
</evidence>
<dbReference type="Proteomes" id="UP000194127">
    <property type="component" value="Unassembled WGS sequence"/>
</dbReference>
<evidence type="ECO:0000313" key="2">
    <source>
        <dbReference type="EMBL" id="OSX66432.1"/>
    </source>
</evidence>
<dbReference type="AlphaFoldDB" id="A0A1X6ND52"/>
<accession>A0A1X6ND52</accession>
<organism evidence="2 3">
    <name type="scientific">Postia placenta MAD-698-R-SB12</name>
    <dbReference type="NCBI Taxonomy" id="670580"/>
    <lineage>
        <taxon>Eukaryota</taxon>
        <taxon>Fungi</taxon>
        <taxon>Dikarya</taxon>
        <taxon>Basidiomycota</taxon>
        <taxon>Agaricomycotina</taxon>
        <taxon>Agaricomycetes</taxon>
        <taxon>Polyporales</taxon>
        <taxon>Adustoporiaceae</taxon>
        <taxon>Rhodonia</taxon>
    </lineage>
</organism>
<proteinExistence type="predicted"/>
<gene>
    <name evidence="2" type="ORF">POSPLADRAFT_1064754</name>
</gene>
<dbReference type="RefSeq" id="XP_024343226.1">
    <property type="nucleotide sequence ID" value="XM_024481843.1"/>
</dbReference>
<sequence length="564" mass="62485">MPLSPSQQIIHTPYYSAWRRDGGPVDITFAPSATDAESDMRPPNTTRQIDEHGEVNYYAAADNSILEDRKLLANWKEKLGEALTRDVVKAAVFQQKDTWTGKIENSTIRDFPAGYELFIHRKGDHYSPRIDAYLYDAQMQDTERFVPENGSPSKLLSKQQRSSLFPSPAATEAALNLLSAFAVTNTPGSLMRAFPTYPHTDNASNSLPHDADEENEDSFVARESQRIKNARDCWAVLREDFAQRKSNIFASPRKRRSARIEAHEDKDDNEEPPSAVGQHAWPVLSWIVNVLEKDEALTVESGQPQHSTLLLSQIPPPRTGSGARWDLNAPLDAAFCAIQQVNPKYRSLGARLLTLLLNLAATTHIDLPIFLNSVGSRVFSLPPGDVTLLLGALPSSREVLQLKLALYKSYLTDFGSGANDDSSRPKPHARAQPRPVAARRRQDSLADEGPVTRSPALEAHSRSIVRKYPRTSPSEVVELIRKSPSDVSIRVVSLRVKADLAITYWTLQKQTADAADVEWLSIFKTGQVKDAIEAAFAAVSQSSGCEDDLTIRETRLMVALVSAL</sequence>
<protein>
    <submittedName>
        <fullName evidence="2">Uncharacterized protein</fullName>
    </submittedName>
</protein>
<feature type="region of interest" description="Disordered" evidence="1">
    <location>
        <begin position="252"/>
        <end position="277"/>
    </location>
</feature>
<dbReference type="STRING" id="670580.A0A1X6ND52"/>
<evidence type="ECO:0000256" key="1">
    <source>
        <dbReference type="SAM" id="MobiDB-lite"/>
    </source>
</evidence>
<name>A0A1X6ND52_9APHY</name>
<dbReference type="EMBL" id="KZ110592">
    <property type="protein sequence ID" value="OSX66432.1"/>
    <property type="molecule type" value="Genomic_DNA"/>
</dbReference>
<dbReference type="GeneID" id="36326793"/>
<feature type="region of interest" description="Disordered" evidence="1">
    <location>
        <begin position="417"/>
        <end position="453"/>
    </location>
</feature>
<keyword evidence="3" id="KW-1185">Reference proteome</keyword>
<dbReference type="OrthoDB" id="2337158at2759"/>
<feature type="region of interest" description="Disordered" evidence="1">
    <location>
        <begin position="194"/>
        <end position="217"/>
    </location>
</feature>